<dbReference type="EMBL" id="CP060139">
    <property type="protein sequence ID" value="QNR24525.1"/>
    <property type="molecule type" value="Genomic_DNA"/>
</dbReference>
<sequence>MATIGMKTITTILLILTLNLVYGQDTLQFDVATPNGFKGQITDTRTIVYSGKLDLDFYKKHFFTPYHYPQKMVDTNHKNDTITKWNDSTKVGDFNTNWSYTITYDSLSRVTSYRYSACMICSQLPYEFHFIYNQLGQVIKMINKLNDKKTIEFKYDPAGNIVNVKEYHGSDLTKEIELINKK</sequence>
<dbReference type="Proteomes" id="UP000516305">
    <property type="component" value="Chromosome"/>
</dbReference>
<reference evidence="1 2" key="1">
    <citation type="submission" date="2020-08" db="EMBL/GenBank/DDBJ databases">
        <title>Croceimicrobium hydrocarbonivorans gen. nov., sp. nov., a novel marine bacterium isolated from a bacterial consortium that degrades polyethylene terephthalate.</title>
        <authorList>
            <person name="Liu R."/>
        </authorList>
    </citation>
    <scope>NUCLEOTIDE SEQUENCE [LARGE SCALE GENOMIC DNA]</scope>
    <source>
        <strain evidence="1 2">A20-9</strain>
    </source>
</reference>
<evidence type="ECO:0000313" key="1">
    <source>
        <dbReference type="EMBL" id="QNR24525.1"/>
    </source>
</evidence>
<dbReference type="Gene3D" id="2.180.10.10">
    <property type="entry name" value="RHS repeat-associated core"/>
    <property type="match status" value="1"/>
</dbReference>
<dbReference type="KEGG" id="chyd:H4K34_01395"/>
<dbReference type="AlphaFoldDB" id="A0A7H0VFM7"/>
<accession>A0A7H0VFM7</accession>
<evidence type="ECO:0000313" key="2">
    <source>
        <dbReference type="Proteomes" id="UP000516305"/>
    </source>
</evidence>
<dbReference type="RefSeq" id="WP_210759052.1">
    <property type="nucleotide sequence ID" value="NZ_CP060139.1"/>
</dbReference>
<keyword evidence="2" id="KW-1185">Reference proteome</keyword>
<gene>
    <name evidence="1" type="ORF">H4K34_01395</name>
</gene>
<protein>
    <recommendedName>
        <fullName evidence="3">YD repeat-containing protein</fullName>
    </recommendedName>
</protein>
<organism evidence="1 2">
    <name type="scientific">Croceimicrobium hydrocarbonivorans</name>
    <dbReference type="NCBI Taxonomy" id="2761580"/>
    <lineage>
        <taxon>Bacteria</taxon>
        <taxon>Pseudomonadati</taxon>
        <taxon>Bacteroidota</taxon>
        <taxon>Flavobacteriia</taxon>
        <taxon>Flavobacteriales</taxon>
        <taxon>Owenweeksiaceae</taxon>
        <taxon>Croceimicrobium</taxon>
    </lineage>
</organism>
<proteinExistence type="predicted"/>
<evidence type="ECO:0008006" key="3">
    <source>
        <dbReference type="Google" id="ProtNLM"/>
    </source>
</evidence>
<name>A0A7H0VFM7_9FLAO</name>